<dbReference type="CDD" id="cd20292">
    <property type="entry name" value="cupin_QdtA-like"/>
    <property type="match status" value="1"/>
</dbReference>
<dbReference type="InterPro" id="IPR008894">
    <property type="entry name" value="QdtA_cupin_dom"/>
</dbReference>
<organism evidence="2 3">
    <name type="scientific">Larkinella rosea</name>
    <dbReference type="NCBI Taxonomy" id="2025312"/>
    <lineage>
        <taxon>Bacteria</taxon>
        <taxon>Pseudomonadati</taxon>
        <taxon>Bacteroidota</taxon>
        <taxon>Cytophagia</taxon>
        <taxon>Cytophagales</taxon>
        <taxon>Spirosomataceae</taxon>
        <taxon>Larkinella</taxon>
    </lineage>
</organism>
<evidence type="ECO:0000313" key="3">
    <source>
        <dbReference type="Proteomes" id="UP000271925"/>
    </source>
</evidence>
<keyword evidence="3" id="KW-1185">Reference proteome</keyword>
<dbReference type="SUPFAM" id="SSF51182">
    <property type="entry name" value="RmlC-like cupins"/>
    <property type="match status" value="1"/>
</dbReference>
<feature type="domain" description="Sugar 3,4-ketoisomerase QdtA cupin" evidence="1">
    <location>
        <begin position="5"/>
        <end position="116"/>
    </location>
</feature>
<dbReference type="AlphaFoldDB" id="A0A3P1BIU4"/>
<dbReference type="RefSeq" id="WP_124877357.1">
    <property type="nucleotide sequence ID" value="NZ_RQJO01000010.1"/>
</dbReference>
<dbReference type="OrthoDB" id="9795513at2"/>
<dbReference type="InterPro" id="IPR011051">
    <property type="entry name" value="RmlC_Cupin_sf"/>
</dbReference>
<evidence type="ECO:0000259" key="1">
    <source>
        <dbReference type="Pfam" id="PF05523"/>
    </source>
</evidence>
<dbReference type="EMBL" id="RQJO01000010">
    <property type="protein sequence ID" value="RRB00892.1"/>
    <property type="molecule type" value="Genomic_DNA"/>
</dbReference>
<gene>
    <name evidence="2" type="ORF">EHT25_22145</name>
</gene>
<reference evidence="2 3" key="1">
    <citation type="submission" date="2018-11" db="EMBL/GenBank/DDBJ databases">
        <authorList>
            <person name="Zhou Z."/>
            <person name="Wang G."/>
        </authorList>
    </citation>
    <scope>NUCLEOTIDE SEQUENCE [LARGE SCALE GENOMIC DNA]</scope>
    <source>
        <strain evidence="2 3">KCTC52004</strain>
    </source>
</reference>
<accession>A0A3P1BIU4</accession>
<dbReference type="Gene3D" id="2.60.120.10">
    <property type="entry name" value="Jelly Rolls"/>
    <property type="match status" value="1"/>
</dbReference>
<dbReference type="InterPro" id="IPR014710">
    <property type="entry name" value="RmlC-like_jellyroll"/>
</dbReference>
<sequence length="129" mass="14864">MATLYTLQSAQHRIVQLEQLTDLTFQRSYLIYNVPAGQLRGRHRHQKNHSILFCVTGSVSVFIQSAGYETVFELTSPDQALHLLPTDWRLLYDFSPDCIVLALASDLFSKLDYIPEPYRPVFLPDKIIH</sequence>
<name>A0A3P1BIU4_9BACT</name>
<protein>
    <recommendedName>
        <fullName evidence="1">Sugar 3,4-ketoisomerase QdtA cupin domain-containing protein</fullName>
    </recommendedName>
</protein>
<evidence type="ECO:0000313" key="2">
    <source>
        <dbReference type="EMBL" id="RRB00892.1"/>
    </source>
</evidence>
<dbReference type="Proteomes" id="UP000271925">
    <property type="component" value="Unassembled WGS sequence"/>
</dbReference>
<dbReference type="Pfam" id="PF05523">
    <property type="entry name" value="FdtA"/>
    <property type="match status" value="1"/>
</dbReference>
<proteinExistence type="predicted"/>
<comment type="caution">
    <text evidence="2">The sequence shown here is derived from an EMBL/GenBank/DDBJ whole genome shotgun (WGS) entry which is preliminary data.</text>
</comment>